<name>A0A1M4XYE1_9FLAO</name>
<reference evidence="2" key="1">
    <citation type="submission" date="2016-11" db="EMBL/GenBank/DDBJ databases">
        <authorList>
            <person name="Varghese N."/>
            <person name="Submissions S."/>
        </authorList>
    </citation>
    <scope>NUCLEOTIDE SEQUENCE [LARGE SCALE GENOMIC DNA]</scope>
    <source>
        <strain evidence="2">DSM 26898</strain>
    </source>
</reference>
<gene>
    <name evidence="1" type="ORF">SAMN05444408_10715</name>
</gene>
<organism evidence="1 2">
    <name type="scientific">Chryseobacterium takakiae</name>
    <dbReference type="NCBI Taxonomy" id="1302685"/>
    <lineage>
        <taxon>Bacteria</taxon>
        <taxon>Pseudomonadati</taxon>
        <taxon>Bacteroidota</taxon>
        <taxon>Flavobacteriia</taxon>
        <taxon>Flavobacteriales</taxon>
        <taxon>Weeksellaceae</taxon>
        <taxon>Chryseobacterium group</taxon>
        <taxon>Chryseobacterium</taxon>
    </lineage>
</organism>
<dbReference type="Proteomes" id="UP000184236">
    <property type="component" value="Unassembled WGS sequence"/>
</dbReference>
<evidence type="ECO:0000313" key="2">
    <source>
        <dbReference type="Proteomes" id="UP000184236"/>
    </source>
</evidence>
<sequence length="320" mass="37352">MIVHFILSGETLESISEEIHLENPKYLKEFHNTYCAREDFIHDTLIPGKKLLIPGINKVQEYNSLNDAPFKNPKLNPEIPFSPENFSRIYAVVNKELYENELEKKHAVLTYTVSVKWIRNENGFHLFHLFKNNFSDGQGNMMTDLASESIRSLNPLEIKTDLKGNVVAIQLTRQTVDHFGKIMERLSNLFPDKYAEIYLDEFERAVRNRNIFNARMKNDVFIKNYFASVRNSFVNGKSVFQQSVGEENTDIILRQKIENPEYDNEIVILQDPEDHERDMAFSGKYTLYTKTGLIKNIDLYYKISQFGFKNTSFFTITELS</sequence>
<dbReference type="EMBL" id="FQVO01000007">
    <property type="protein sequence ID" value="SHE98459.1"/>
    <property type="molecule type" value="Genomic_DNA"/>
</dbReference>
<protein>
    <recommendedName>
        <fullName evidence="3">LysM domain-containing protein</fullName>
    </recommendedName>
</protein>
<dbReference type="RefSeq" id="WP_072884703.1">
    <property type="nucleotide sequence ID" value="NZ_FQVO01000007.1"/>
</dbReference>
<accession>A0A1M4XYE1</accession>
<keyword evidence="2" id="KW-1185">Reference proteome</keyword>
<dbReference type="OrthoDB" id="1267051at2"/>
<proteinExistence type="predicted"/>
<evidence type="ECO:0008006" key="3">
    <source>
        <dbReference type="Google" id="ProtNLM"/>
    </source>
</evidence>
<dbReference type="AlphaFoldDB" id="A0A1M4XYE1"/>
<evidence type="ECO:0000313" key="1">
    <source>
        <dbReference type="EMBL" id="SHE98459.1"/>
    </source>
</evidence>
<dbReference type="STRING" id="1302685.SAMN05444408_10715"/>